<evidence type="ECO:0000313" key="3">
    <source>
        <dbReference type="EMBL" id="TYP74370.1"/>
    </source>
</evidence>
<dbReference type="SUPFAM" id="SSF49899">
    <property type="entry name" value="Concanavalin A-like lectins/glucanases"/>
    <property type="match status" value="1"/>
</dbReference>
<dbReference type="Gene3D" id="2.60.120.200">
    <property type="match status" value="1"/>
</dbReference>
<dbReference type="Pfam" id="PF00722">
    <property type="entry name" value="Glyco_hydro_16"/>
    <property type="match status" value="1"/>
</dbReference>
<organism evidence="3 4">
    <name type="scientific">Aquimarina intermedia</name>
    <dbReference type="NCBI Taxonomy" id="350814"/>
    <lineage>
        <taxon>Bacteria</taxon>
        <taxon>Pseudomonadati</taxon>
        <taxon>Bacteroidota</taxon>
        <taxon>Flavobacteriia</taxon>
        <taxon>Flavobacteriales</taxon>
        <taxon>Flavobacteriaceae</taxon>
        <taxon>Aquimarina</taxon>
    </lineage>
</organism>
<dbReference type="CDD" id="cd08023">
    <property type="entry name" value="GH16_laminarinase_like"/>
    <property type="match status" value="1"/>
</dbReference>
<dbReference type="AlphaFoldDB" id="A0A5S5C7R6"/>
<accession>A0A5S5C7R6</accession>
<dbReference type="GO" id="GO:0004553">
    <property type="term" value="F:hydrolase activity, hydrolyzing O-glycosyl compounds"/>
    <property type="evidence" value="ECO:0007669"/>
    <property type="project" value="InterPro"/>
</dbReference>
<sequence length="541" mass="58687">MSSIINIKYLLGTIIFLLIGCQEDDVSVGAIIAPTNIQVTADIVGSDESNPNGDGSGTVIFKANAENAIAYQFVYNGNVQSSPSGIQEYTFGNTGLSTYQVTVIAVGAGGVSSSTTVEVDVLVLYEPPIELITMLTTGSWRIKSEVQGHFGLGPVEGEEPGQFFSAPPNSKENVGMYDDRYIFGEDATFTHITNNENDDPTLNPEGTVFGRIDLIDELAGPGTGTVDGADVLNYPYSDYTGSWAISAPGGVETISLTGTSFIGYYTGGNHKYELYKYAEQPANELILRTTDGNNEFDWWFIITNKEESFQTTFNSLLWSDEFDVEGAPNSANWSYDLGTGTNGWGNGEAQTYTNDPGNVSVQGGLLRITAKAENGGYTSARIKTENLFSFTYGRVEIRARLPVGGGTWPALWMLGANFETIGWPACGEMDIMEHVGNNQNNISSALHFPENNGGNAIVKEITVPGVSTDFHAYSVDWTPEEIVFLVDNQVYHRFQNTTATPFYEKDFFLILNLAMGGNLGGAIDPAFVSSSLEVDYVRVYQ</sequence>
<evidence type="ECO:0000259" key="2">
    <source>
        <dbReference type="PROSITE" id="PS51762"/>
    </source>
</evidence>
<dbReference type="PROSITE" id="PS51762">
    <property type="entry name" value="GH16_2"/>
    <property type="match status" value="1"/>
</dbReference>
<comment type="caution">
    <text evidence="3">The sequence shown here is derived from an EMBL/GenBank/DDBJ whole genome shotgun (WGS) entry which is preliminary data.</text>
</comment>
<dbReference type="GO" id="GO:0005975">
    <property type="term" value="P:carbohydrate metabolic process"/>
    <property type="evidence" value="ECO:0007669"/>
    <property type="project" value="InterPro"/>
</dbReference>
<protein>
    <submittedName>
        <fullName evidence="3">Glycosyl hydrolase family 16</fullName>
    </submittedName>
</protein>
<dbReference type="RefSeq" id="WP_170251825.1">
    <property type="nucleotide sequence ID" value="NZ_VNHU01000004.1"/>
</dbReference>
<dbReference type="InterPro" id="IPR013320">
    <property type="entry name" value="ConA-like_dom_sf"/>
</dbReference>
<keyword evidence="4" id="KW-1185">Reference proteome</keyword>
<keyword evidence="3" id="KW-0378">Hydrolase</keyword>
<evidence type="ECO:0000256" key="1">
    <source>
        <dbReference type="ARBA" id="ARBA00006865"/>
    </source>
</evidence>
<dbReference type="PANTHER" id="PTHR10963">
    <property type="entry name" value="GLYCOSYL HYDROLASE-RELATED"/>
    <property type="match status" value="1"/>
</dbReference>
<gene>
    <name evidence="3" type="ORF">BD809_104190</name>
</gene>
<comment type="similarity">
    <text evidence="1">Belongs to the glycosyl hydrolase 16 family.</text>
</comment>
<evidence type="ECO:0000313" key="4">
    <source>
        <dbReference type="Proteomes" id="UP000324376"/>
    </source>
</evidence>
<reference evidence="3 4" key="1">
    <citation type="submission" date="2019-07" db="EMBL/GenBank/DDBJ databases">
        <title>Genomic Encyclopedia of Archaeal and Bacterial Type Strains, Phase II (KMG-II): from individual species to whole genera.</title>
        <authorList>
            <person name="Goeker M."/>
        </authorList>
    </citation>
    <scope>NUCLEOTIDE SEQUENCE [LARGE SCALE GENOMIC DNA]</scope>
    <source>
        <strain evidence="3 4">DSM 17527</strain>
    </source>
</reference>
<dbReference type="EMBL" id="VNHU01000004">
    <property type="protein sequence ID" value="TYP74370.1"/>
    <property type="molecule type" value="Genomic_DNA"/>
</dbReference>
<feature type="domain" description="GH16" evidence="2">
    <location>
        <begin position="296"/>
        <end position="541"/>
    </location>
</feature>
<name>A0A5S5C7R6_9FLAO</name>
<dbReference type="InterPro" id="IPR050546">
    <property type="entry name" value="Glycosyl_Hydrlase_16"/>
</dbReference>
<dbReference type="Proteomes" id="UP000324376">
    <property type="component" value="Unassembled WGS sequence"/>
</dbReference>
<dbReference type="InterPro" id="IPR000757">
    <property type="entry name" value="Beta-glucanase-like"/>
</dbReference>
<proteinExistence type="inferred from homology"/>
<dbReference type="PANTHER" id="PTHR10963:SF55">
    <property type="entry name" value="GLYCOSIDE HYDROLASE FAMILY 16 PROTEIN"/>
    <property type="match status" value="1"/>
</dbReference>